<evidence type="ECO:0000313" key="3">
    <source>
        <dbReference type="Proteomes" id="UP000800036"/>
    </source>
</evidence>
<feature type="compositionally biased region" description="Low complexity" evidence="1">
    <location>
        <begin position="57"/>
        <end position="88"/>
    </location>
</feature>
<feature type="compositionally biased region" description="Polar residues" evidence="1">
    <location>
        <begin position="281"/>
        <end position="303"/>
    </location>
</feature>
<feature type="region of interest" description="Disordered" evidence="1">
    <location>
        <begin position="416"/>
        <end position="455"/>
    </location>
</feature>
<feature type="region of interest" description="Disordered" evidence="1">
    <location>
        <begin position="535"/>
        <end position="584"/>
    </location>
</feature>
<feature type="compositionally biased region" description="Low complexity" evidence="1">
    <location>
        <begin position="179"/>
        <end position="200"/>
    </location>
</feature>
<reference evidence="2" key="1">
    <citation type="journal article" date="2020" name="Stud. Mycol.">
        <title>101 Dothideomycetes genomes: a test case for predicting lifestyles and emergence of pathogens.</title>
        <authorList>
            <person name="Haridas S."/>
            <person name="Albert R."/>
            <person name="Binder M."/>
            <person name="Bloem J."/>
            <person name="Labutti K."/>
            <person name="Salamov A."/>
            <person name="Andreopoulos B."/>
            <person name="Baker S."/>
            <person name="Barry K."/>
            <person name="Bills G."/>
            <person name="Bluhm B."/>
            <person name="Cannon C."/>
            <person name="Castanera R."/>
            <person name="Culley D."/>
            <person name="Daum C."/>
            <person name="Ezra D."/>
            <person name="Gonzalez J."/>
            <person name="Henrissat B."/>
            <person name="Kuo A."/>
            <person name="Liang C."/>
            <person name="Lipzen A."/>
            <person name="Lutzoni F."/>
            <person name="Magnuson J."/>
            <person name="Mondo S."/>
            <person name="Nolan M."/>
            <person name="Ohm R."/>
            <person name="Pangilinan J."/>
            <person name="Park H.-J."/>
            <person name="Ramirez L."/>
            <person name="Alfaro M."/>
            <person name="Sun H."/>
            <person name="Tritt A."/>
            <person name="Yoshinaga Y."/>
            <person name="Zwiers L.-H."/>
            <person name="Turgeon B."/>
            <person name="Goodwin S."/>
            <person name="Spatafora J."/>
            <person name="Crous P."/>
            <person name="Grigoriev I."/>
        </authorList>
    </citation>
    <scope>NUCLEOTIDE SEQUENCE</scope>
    <source>
        <strain evidence="2">CBS 107.79</strain>
    </source>
</reference>
<gene>
    <name evidence="2" type="ORF">BU23DRAFT_630208</name>
</gene>
<feature type="compositionally biased region" description="Low complexity" evidence="1">
    <location>
        <begin position="18"/>
        <end position="50"/>
    </location>
</feature>
<feature type="region of interest" description="Disordered" evidence="1">
    <location>
        <begin position="275"/>
        <end position="303"/>
    </location>
</feature>
<feature type="region of interest" description="Disordered" evidence="1">
    <location>
        <begin position="614"/>
        <end position="688"/>
    </location>
</feature>
<feature type="compositionally biased region" description="Low complexity" evidence="1">
    <location>
        <begin position="429"/>
        <end position="440"/>
    </location>
</feature>
<feature type="region of interest" description="Disordered" evidence="1">
    <location>
        <begin position="18"/>
        <end position="96"/>
    </location>
</feature>
<feature type="compositionally biased region" description="Acidic residues" evidence="1">
    <location>
        <begin position="633"/>
        <end position="666"/>
    </location>
</feature>
<dbReference type="Proteomes" id="UP000800036">
    <property type="component" value="Unassembled WGS sequence"/>
</dbReference>
<evidence type="ECO:0000256" key="1">
    <source>
        <dbReference type="SAM" id="MobiDB-lite"/>
    </source>
</evidence>
<keyword evidence="3" id="KW-1185">Reference proteome</keyword>
<organism evidence="2 3">
    <name type="scientific">Bimuria novae-zelandiae CBS 107.79</name>
    <dbReference type="NCBI Taxonomy" id="1447943"/>
    <lineage>
        <taxon>Eukaryota</taxon>
        <taxon>Fungi</taxon>
        <taxon>Dikarya</taxon>
        <taxon>Ascomycota</taxon>
        <taxon>Pezizomycotina</taxon>
        <taxon>Dothideomycetes</taxon>
        <taxon>Pleosporomycetidae</taxon>
        <taxon>Pleosporales</taxon>
        <taxon>Massarineae</taxon>
        <taxon>Didymosphaeriaceae</taxon>
        <taxon>Bimuria</taxon>
    </lineage>
</organism>
<dbReference type="AlphaFoldDB" id="A0A6A5VFS8"/>
<protein>
    <submittedName>
        <fullName evidence="2">Uncharacterized protein</fullName>
    </submittedName>
</protein>
<evidence type="ECO:0000313" key="2">
    <source>
        <dbReference type="EMBL" id="KAF1976373.1"/>
    </source>
</evidence>
<proteinExistence type="predicted"/>
<sequence>MRLSTVDILAFAGAAASSPFPQKSNLTPSQTSVPPSVSSSPVTSPVATAPKSSVQPSSKTNSSVSIESSSKKQSANSTFTNSAASTSSKPTNPTWWPEQLNITITIKLNSSTALISVKQTIALNTTQSTTSSQPVSASKESLKMTVATKLPPTNSSNPGEVSKSSKPSELPIPSSSIFSTLGKNSTTSTTSNLTTSGTYTPPGLTNTHKSTTITLNEISTTKQPAANTNVPPSVIGKLPWTNTTSAAISSSSSSTLSRPSSSLPLATAKSIGASLAPNRPTVRNSTAVSDSEASSTLPTNKTLSEIKNSTGNFNLATLTAYVQRIDAEVTALRSHDDRGRGDDIEFLTAQYERFNNIIQKLAVQERTYALTKDAELTKAWNRIQVLEQVLMQLVSRIEELDGEVIALKSKSEALETARESGSKDEDEAASALKAGAEASGSGDGTGGEEVPYPDPAEMELAGVDIVVEAVASERAMGNVVDLAAAVEKALKQVEDTYGVLEPELWAKVEGRVWRIAVQIGGGQDASVEDGYASDYAGEKETPAPRQLDTPAMKQLKQKTELPSEPEVADVPSLAGTPESQPSGPAKAKIINLYGILQQAKKYWENAGIVKPTTPTPAPFPVVNGTAKHHPEEQLPEEVYPEEEEISEEDAEEEVDAPEEEEEDYEEADQKDSPDWFAGEWDPESESSV</sequence>
<feature type="region of interest" description="Disordered" evidence="1">
    <location>
        <begin position="147"/>
        <end position="209"/>
    </location>
</feature>
<feature type="compositionally biased region" description="Polar residues" evidence="1">
    <location>
        <begin position="151"/>
        <end position="178"/>
    </location>
</feature>
<dbReference type="EMBL" id="ML976667">
    <property type="protein sequence ID" value="KAF1976373.1"/>
    <property type="molecule type" value="Genomic_DNA"/>
</dbReference>
<name>A0A6A5VFS8_9PLEO</name>
<accession>A0A6A5VFS8</accession>